<proteinExistence type="predicted"/>
<evidence type="ECO:0000313" key="1">
    <source>
        <dbReference type="EMBL" id="MCT7375907.1"/>
    </source>
</evidence>
<sequence length="87" mass="10232">MSTTAIFGEFRKGRVRYDFLGTLLAGWRAMRLHRRERRAIVAISRLDPRLISDMGFDPERIYEALDGSWDEVDPANFRLYLPMKARI</sequence>
<evidence type="ECO:0008006" key="3">
    <source>
        <dbReference type="Google" id="ProtNLM"/>
    </source>
</evidence>
<dbReference type="EMBL" id="JAOCZP010000003">
    <property type="protein sequence ID" value="MCT7375907.1"/>
    <property type="molecule type" value="Genomic_DNA"/>
</dbReference>
<reference evidence="1 2" key="1">
    <citation type="submission" date="2022-09" db="EMBL/GenBank/DDBJ databases">
        <title>Chelativorans salina sp. nov., a novel slightly halophilic bacterium isolated from a saline lake sediment enrichment.</title>
        <authorList>
            <person name="Gao L."/>
            <person name="Fang B.-Z."/>
            <person name="Li W.-J."/>
        </authorList>
    </citation>
    <scope>NUCLEOTIDE SEQUENCE [LARGE SCALE GENOMIC DNA]</scope>
    <source>
        <strain evidence="1 2">EGI FJ00035</strain>
    </source>
</reference>
<accession>A0ABT2LMW4</accession>
<dbReference type="RefSeq" id="WP_260903214.1">
    <property type="nucleotide sequence ID" value="NZ_JAOCZP010000003.1"/>
</dbReference>
<comment type="caution">
    <text evidence="1">The sequence shown here is derived from an EMBL/GenBank/DDBJ whole genome shotgun (WGS) entry which is preliminary data.</text>
</comment>
<dbReference type="Proteomes" id="UP001320831">
    <property type="component" value="Unassembled WGS sequence"/>
</dbReference>
<protein>
    <recommendedName>
        <fullName evidence="3">DUF1127 domain-containing protein</fullName>
    </recommendedName>
</protein>
<keyword evidence="2" id="KW-1185">Reference proteome</keyword>
<gene>
    <name evidence="1" type="ORF">N5A92_12785</name>
</gene>
<evidence type="ECO:0000313" key="2">
    <source>
        <dbReference type="Proteomes" id="UP001320831"/>
    </source>
</evidence>
<organism evidence="1 2">
    <name type="scientific">Chelativorans salis</name>
    <dbReference type="NCBI Taxonomy" id="2978478"/>
    <lineage>
        <taxon>Bacteria</taxon>
        <taxon>Pseudomonadati</taxon>
        <taxon>Pseudomonadota</taxon>
        <taxon>Alphaproteobacteria</taxon>
        <taxon>Hyphomicrobiales</taxon>
        <taxon>Phyllobacteriaceae</taxon>
        <taxon>Chelativorans</taxon>
    </lineage>
</organism>
<name>A0ABT2LMW4_9HYPH</name>